<dbReference type="PROSITE" id="PS01096">
    <property type="entry name" value="PPIC_PPIASE_1"/>
    <property type="match status" value="1"/>
</dbReference>
<feature type="signal peptide" evidence="7">
    <location>
        <begin position="1"/>
        <end position="25"/>
    </location>
</feature>
<evidence type="ECO:0000256" key="2">
    <source>
        <dbReference type="ARBA" id="ARBA00018370"/>
    </source>
</evidence>
<dbReference type="Proteomes" id="UP000248134">
    <property type="component" value="Unassembled WGS sequence"/>
</dbReference>
<evidence type="ECO:0000256" key="7">
    <source>
        <dbReference type="SAM" id="SignalP"/>
    </source>
</evidence>
<accession>A0A323UPK5</accession>
<keyword evidence="7" id="KW-0732">Signal</keyword>
<comment type="caution">
    <text evidence="9">The sequence shown here is derived from an EMBL/GenBank/DDBJ whole genome shotgun (WGS) entry which is preliminary data.</text>
</comment>
<dbReference type="EMBL" id="QKQS01000006">
    <property type="protein sequence ID" value="PZA13600.1"/>
    <property type="molecule type" value="Genomic_DNA"/>
</dbReference>
<dbReference type="AlphaFoldDB" id="A0A323UPK5"/>
<evidence type="ECO:0000313" key="9">
    <source>
        <dbReference type="EMBL" id="PZA13600.1"/>
    </source>
</evidence>
<sequence>MTRAVVTSGLLAAITLALAPAEASAQQRAPQQPVQPRQAAVPQPVRGAQPVADAGAAVKDSDIVAKIGGSDVTAAEVRSAISFLDPRQQAALARDPALLSQTVRAILANRLAYKEALSKKWEEQPAVQAQIARVRESVIVDGYLKSVTVPPESYPSEAELKAVYDANASALLVPRRFRLAQVLIALPKDADKDAEEAARKKLAEALKKLKAPGADFGKLARELSEDSASAEREGDLGWVGEPDLRPEIRSQVTGLAKGAVSEPVRLDDGWHVLKLLDTEAARQRTLAEVRDGLVQRLRAEKAEANRRAYVNELLKQSPPVLNEIALSRLIEAKSESR</sequence>
<evidence type="ECO:0000256" key="6">
    <source>
        <dbReference type="SAM" id="MobiDB-lite"/>
    </source>
</evidence>
<evidence type="ECO:0000256" key="3">
    <source>
        <dbReference type="ARBA" id="ARBA00030642"/>
    </source>
</evidence>
<evidence type="ECO:0000256" key="5">
    <source>
        <dbReference type="PROSITE-ProRule" id="PRU00278"/>
    </source>
</evidence>
<reference evidence="9 10" key="1">
    <citation type="submission" date="2018-06" db="EMBL/GenBank/DDBJ databases">
        <title>Draft Whole-Genome Sequence of the purple photosynthetic bacterium Rhodospeudomonas palustris XCP.</title>
        <authorList>
            <person name="Rayyan A."/>
            <person name="Meyer T.E."/>
            <person name="Kyndt J.A."/>
        </authorList>
    </citation>
    <scope>NUCLEOTIDE SEQUENCE [LARGE SCALE GENOMIC DNA]</scope>
    <source>
        <strain evidence="9 10">XCP</strain>
    </source>
</reference>
<evidence type="ECO:0000256" key="1">
    <source>
        <dbReference type="ARBA" id="ARBA00007656"/>
    </source>
</evidence>
<evidence type="ECO:0000259" key="8">
    <source>
        <dbReference type="PROSITE" id="PS50198"/>
    </source>
</evidence>
<feature type="region of interest" description="Disordered" evidence="6">
    <location>
        <begin position="27"/>
        <end position="46"/>
    </location>
</feature>
<feature type="chain" id="PRO_5016315089" description="Parvulin-like PPIase" evidence="7">
    <location>
        <begin position="26"/>
        <end position="337"/>
    </location>
</feature>
<dbReference type="PANTHER" id="PTHR47245">
    <property type="entry name" value="PEPTIDYLPROLYL ISOMERASE"/>
    <property type="match status" value="1"/>
</dbReference>
<dbReference type="Gene3D" id="3.10.50.40">
    <property type="match status" value="1"/>
</dbReference>
<dbReference type="RefSeq" id="WP_110784761.1">
    <property type="nucleotide sequence ID" value="NZ_QKQS01000006.1"/>
</dbReference>
<keyword evidence="5" id="KW-0697">Rotamase</keyword>
<evidence type="ECO:0000313" key="10">
    <source>
        <dbReference type="Proteomes" id="UP000248134"/>
    </source>
</evidence>
<dbReference type="PANTHER" id="PTHR47245:SF3">
    <property type="entry name" value="PEPTIDYL-PROLYL CIS-TRANS ISOMERASE, PPIC-TYPE-RELATED"/>
    <property type="match status" value="1"/>
</dbReference>
<dbReference type="SUPFAM" id="SSF54534">
    <property type="entry name" value="FKBP-like"/>
    <property type="match status" value="1"/>
</dbReference>
<dbReference type="InterPro" id="IPR027304">
    <property type="entry name" value="Trigger_fact/SurA_dom_sf"/>
</dbReference>
<dbReference type="InterPro" id="IPR046357">
    <property type="entry name" value="PPIase_dom_sf"/>
</dbReference>
<dbReference type="InterPro" id="IPR050245">
    <property type="entry name" value="PrsA_foldase"/>
</dbReference>
<comment type="similarity">
    <text evidence="1">Belongs to the PpiC/parvulin rotamase family.</text>
</comment>
<evidence type="ECO:0000256" key="4">
    <source>
        <dbReference type="ARBA" id="ARBA00031484"/>
    </source>
</evidence>
<dbReference type="InterPro" id="IPR023058">
    <property type="entry name" value="PPIase_PpiC_CS"/>
</dbReference>
<organism evidence="9 10">
    <name type="scientific">Rhodopseudomonas palustris</name>
    <dbReference type="NCBI Taxonomy" id="1076"/>
    <lineage>
        <taxon>Bacteria</taxon>
        <taxon>Pseudomonadati</taxon>
        <taxon>Pseudomonadota</taxon>
        <taxon>Alphaproteobacteria</taxon>
        <taxon>Hyphomicrobiales</taxon>
        <taxon>Nitrobacteraceae</taxon>
        <taxon>Rhodopseudomonas</taxon>
    </lineage>
</organism>
<dbReference type="Pfam" id="PF00639">
    <property type="entry name" value="Rotamase"/>
    <property type="match status" value="1"/>
</dbReference>
<dbReference type="GO" id="GO:0003755">
    <property type="term" value="F:peptidyl-prolyl cis-trans isomerase activity"/>
    <property type="evidence" value="ECO:0007669"/>
    <property type="project" value="UniProtKB-KW"/>
</dbReference>
<gene>
    <name evidence="9" type="ORF">DNX69_04390</name>
</gene>
<feature type="domain" description="PpiC" evidence="8">
    <location>
        <begin position="174"/>
        <end position="277"/>
    </location>
</feature>
<protein>
    <recommendedName>
        <fullName evidence="2">Parvulin-like PPIase</fullName>
    </recommendedName>
    <alternativeName>
        <fullName evidence="3">Peptidyl-prolyl cis-trans isomerase plp</fullName>
    </alternativeName>
    <alternativeName>
        <fullName evidence="4">Rotamase plp</fullName>
    </alternativeName>
</protein>
<dbReference type="InterPro" id="IPR000297">
    <property type="entry name" value="PPIase_PpiC"/>
</dbReference>
<dbReference type="OrthoDB" id="9812372at2"/>
<proteinExistence type="inferred from homology"/>
<dbReference type="PROSITE" id="PS50198">
    <property type="entry name" value="PPIC_PPIASE_2"/>
    <property type="match status" value="1"/>
</dbReference>
<name>A0A323UPK5_RHOPL</name>
<keyword evidence="5 9" id="KW-0413">Isomerase</keyword>
<dbReference type="SUPFAM" id="SSF109998">
    <property type="entry name" value="Triger factor/SurA peptide-binding domain-like"/>
    <property type="match status" value="1"/>
</dbReference>